<gene>
    <name evidence="3" type="ORF">H7K45_16420</name>
</gene>
<dbReference type="InterPro" id="IPR037523">
    <property type="entry name" value="VOC_core"/>
</dbReference>
<dbReference type="Proteomes" id="UP001141629">
    <property type="component" value="Unassembled WGS sequence"/>
</dbReference>
<sequence length="149" mass="16364">MRSPAVTDVCGHASDVQFDNVAVSVTDLDQSIAFYERVFGFTVSYRTYSEAVEAHFVLLEIPGMRIELLSRPGIELSPAMTPGPHLATSGLKAIVFRTHDLEAVTRRFESLGLALVWRLKSVSADGLRATMIRDPDGNLINVLSYPKPS</sequence>
<keyword evidence="1" id="KW-0479">Metal-binding</keyword>
<reference evidence="3" key="2">
    <citation type="journal article" date="2022" name="BMC Genomics">
        <title>Comparative genome analysis of mycobacteria focusing on tRNA and non-coding RNA.</title>
        <authorList>
            <person name="Behra P.R.K."/>
            <person name="Pettersson B.M.F."/>
            <person name="Ramesh M."/>
            <person name="Das S."/>
            <person name="Dasgupta S."/>
            <person name="Kirsebom L.A."/>
        </authorList>
    </citation>
    <scope>NUCLEOTIDE SEQUENCE</scope>
    <source>
        <strain evidence="3">DSM 44838</strain>
    </source>
</reference>
<evidence type="ECO:0000256" key="1">
    <source>
        <dbReference type="ARBA" id="ARBA00022723"/>
    </source>
</evidence>
<dbReference type="GO" id="GO:0004493">
    <property type="term" value="F:methylmalonyl-CoA epimerase activity"/>
    <property type="evidence" value="ECO:0007669"/>
    <property type="project" value="TreeGrafter"/>
</dbReference>
<dbReference type="EMBL" id="JACKVK010000008">
    <property type="protein sequence ID" value="MCV7422135.1"/>
    <property type="molecule type" value="Genomic_DNA"/>
</dbReference>
<dbReference type="GO" id="GO:0046491">
    <property type="term" value="P:L-methylmalonyl-CoA metabolic process"/>
    <property type="evidence" value="ECO:0007669"/>
    <property type="project" value="TreeGrafter"/>
</dbReference>
<feature type="domain" description="VOC" evidence="2">
    <location>
        <begin position="17"/>
        <end position="145"/>
    </location>
</feature>
<dbReference type="Gene3D" id="3.10.180.10">
    <property type="entry name" value="2,3-Dihydroxybiphenyl 1,2-Dioxygenase, domain 1"/>
    <property type="match status" value="1"/>
</dbReference>
<evidence type="ECO:0000259" key="2">
    <source>
        <dbReference type="PROSITE" id="PS51819"/>
    </source>
</evidence>
<dbReference type="InterPro" id="IPR029068">
    <property type="entry name" value="Glyas_Bleomycin-R_OHBP_Dase"/>
</dbReference>
<organism evidence="3 4">
    <name type="scientific">Mycobacterium yunnanensis</name>
    <dbReference type="NCBI Taxonomy" id="368477"/>
    <lineage>
        <taxon>Bacteria</taxon>
        <taxon>Bacillati</taxon>
        <taxon>Actinomycetota</taxon>
        <taxon>Actinomycetes</taxon>
        <taxon>Mycobacteriales</taxon>
        <taxon>Mycobacteriaceae</taxon>
        <taxon>Mycobacterium</taxon>
    </lineage>
</organism>
<name>A0A9X3BUC6_9MYCO</name>
<protein>
    <submittedName>
        <fullName evidence="3">VOC family protein</fullName>
    </submittedName>
</protein>
<dbReference type="PANTHER" id="PTHR43048">
    <property type="entry name" value="METHYLMALONYL-COA EPIMERASE"/>
    <property type="match status" value="1"/>
</dbReference>
<dbReference type="Pfam" id="PF00903">
    <property type="entry name" value="Glyoxalase"/>
    <property type="match status" value="1"/>
</dbReference>
<dbReference type="AlphaFoldDB" id="A0A9X3BUC6"/>
<accession>A0A9X3BUC6</accession>
<comment type="caution">
    <text evidence="3">The sequence shown here is derived from an EMBL/GenBank/DDBJ whole genome shotgun (WGS) entry which is preliminary data.</text>
</comment>
<evidence type="ECO:0000313" key="3">
    <source>
        <dbReference type="EMBL" id="MCV7422135.1"/>
    </source>
</evidence>
<dbReference type="PROSITE" id="PS51819">
    <property type="entry name" value="VOC"/>
    <property type="match status" value="1"/>
</dbReference>
<dbReference type="GO" id="GO:0046872">
    <property type="term" value="F:metal ion binding"/>
    <property type="evidence" value="ECO:0007669"/>
    <property type="project" value="UniProtKB-KW"/>
</dbReference>
<reference evidence="3" key="1">
    <citation type="submission" date="2020-07" db="EMBL/GenBank/DDBJ databases">
        <authorList>
            <person name="Pettersson B.M.F."/>
            <person name="Behra P.R.K."/>
            <person name="Ramesh M."/>
            <person name="Das S."/>
            <person name="Dasgupta S."/>
            <person name="Kirsebom L.A."/>
        </authorList>
    </citation>
    <scope>NUCLEOTIDE SEQUENCE</scope>
    <source>
        <strain evidence="3">DSM 44838</strain>
    </source>
</reference>
<dbReference type="RefSeq" id="WP_263996878.1">
    <property type="nucleotide sequence ID" value="NZ_JACKVK010000008.1"/>
</dbReference>
<proteinExistence type="predicted"/>
<dbReference type="InterPro" id="IPR004360">
    <property type="entry name" value="Glyas_Fos-R_dOase_dom"/>
</dbReference>
<dbReference type="PANTHER" id="PTHR43048:SF3">
    <property type="entry name" value="METHYLMALONYL-COA EPIMERASE, MITOCHONDRIAL"/>
    <property type="match status" value="1"/>
</dbReference>
<evidence type="ECO:0000313" key="4">
    <source>
        <dbReference type="Proteomes" id="UP001141629"/>
    </source>
</evidence>
<dbReference type="InterPro" id="IPR051785">
    <property type="entry name" value="MMCE/EMCE_epimerase"/>
</dbReference>
<keyword evidence="4" id="KW-1185">Reference proteome</keyword>
<dbReference type="SUPFAM" id="SSF54593">
    <property type="entry name" value="Glyoxalase/Bleomycin resistance protein/Dihydroxybiphenyl dioxygenase"/>
    <property type="match status" value="1"/>
</dbReference>